<evidence type="ECO:0000313" key="2">
    <source>
        <dbReference type="EMBL" id="CUV10972.1"/>
    </source>
</evidence>
<keyword evidence="1" id="KW-0472">Membrane</keyword>
<organism evidence="2">
    <name type="scientific">Ralstonia solanacearum</name>
    <name type="common">Pseudomonas solanacearum</name>
    <dbReference type="NCBI Taxonomy" id="305"/>
    <lineage>
        <taxon>Bacteria</taxon>
        <taxon>Pseudomonadati</taxon>
        <taxon>Pseudomonadota</taxon>
        <taxon>Betaproteobacteria</taxon>
        <taxon>Burkholderiales</taxon>
        <taxon>Burkholderiaceae</taxon>
        <taxon>Ralstonia</taxon>
        <taxon>Ralstonia solanacearum species complex</taxon>
    </lineage>
</organism>
<dbReference type="Proteomes" id="UP000310553">
    <property type="component" value="Chromosome"/>
</dbReference>
<evidence type="ECO:0000313" key="3">
    <source>
        <dbReference type="EMBL" id="QCX50835.1"/>
    </source>
</evidence>
<reference evidence="2" key="1">
    <citation type="submission" date="2015-10" db="EMBL/GenBank/DDBJ databases">
        <authorList>
            <person name="Gilbert D.G."/>
        </authorList>
    </citation>
    <scope>NUCLEOTIDE SEQUENCE</scope>
    <source>
        <strain evidence="2">Phyl III-seqv23</strain>
    </source>
</reference>
<dbReference type="PATRIC" id="fig|305.106.peg.4715"/>
<keyword evidence="1" id="KW-1133">Transmembrane helix</keyword>
<evidence type="ECO:0000256" key="1">
    <source>
        <dbReference type="SAM" id="Phobius"/>
    </source>
</evidence>
<dbReference type="AlphaFoldDB" id="A0A0S4TLJ7"/>
<protein>
    <recommendedName>
        <fullName evidence="5">Transmembrane protein</fullName>
    </recommendedName>
</protein>
<feature type="transmembrane region" description="Helical" evidence="1">
    <location>
        <begin position="20"/>
        <end position="40"/>
    </location>
</feature>
<evidence type="ECO:0000313" key="4">
    <source>
        <dbReference type="Proteomes" id="UP000310553"/>
    </source>
</evidence>
<reference evidence="3 4" key="2">
    <citation type="submission" date="2019-04" db="EMBL/GenBank/DDBJ databases">
        <title>Complete Genome of UW386 and Higher Quality Genome of UW700.</title>
        <authorList>
            <person name="Jacobs J."/>
            <person name="Perez A."/>
            <person name="Steidl O."/>
            <person name="Allen C."/>
        </authorList>
    </citation>
    <scope>NUCLEOTIDE SEQUENCE [LARGE SCALE GENOMIC DNA]</scope>
    <source>
        <strain evidence="3 4">UW386</strain>
    </source>
</reference>
<keyword evidence="1" id="KW-0812">Transmembrane</keyword>
<gene>
    <name evidence="3" type="ORF">E7Z57_08100</name>
    <name evidence="2" type="ORF">RUN39_v1_50044</name>
</gene>
<feature type="transmembrane region" description="Helical" evidence="1">
    <location>
        <begin position="46"/>
        <end position="66"/>
    </location>
</feature>
<proteinExistence type="predicted"/>
<dbReference type="EMBL" id="LN899819">
    <property type="protein sequence ID" value="CUV10972.1"/>
    <property type="molecule type" value="Genomic_DNA"/>
</dbReference>
<evidence type="ECO:0008006" key="5">
    <source>
        <dbReference type="Google" id="ProtNLM"/>
    </source>
</evidence>
<name>A0A0S4TLJ7_RALSL</name>
<dbReference type="EMBL" id="CP039339">
    <property type="protein sequence ID" value="QCX50835.1"/>
    <property type="molecule type" value="Genomic_DNA"/>
</dbReference>
<sequence length="173" mass="18689">MEGRVENVEVLRPDTRAALVLFLLVVCVPALVVVLANVYAKGGAGYRVPAAIVGVLLVTFAVLLVFMQRADFGVADGVLTVRSSFYQVKVPLSDVEGEPTIVDLTQHPERGPKIRTNGFSLPGYHSGWYVGADKRRIFAAIAGPRVLSIRVKSGYDILVSVKDPERVGSLRGK</sequence>
<accession>A0A0S4TLJ7</accession>